<dbReference type="EnsemblMetazoa" id="SMAR006910-RA">
    <property type="protein sequence ID" value="SMAR006910-PA"/>
    <property type="gene ID" value="SMAR006910"/>
</dbReference>
<dbReference type="InterPro" id="IPR011333">
    <property type="entry name" value="SKP1/BTB/POZ_sf"/>
</dbReference>
<reference evidence="5" key="1">
    <citation type="submission" date="2011-05" db="EMBL/GenBank/DDBJ databases">
        <authorList>
            <person name="Richards S.R."/>
            <person name="Qu J."/>
            <person name="Jiang H."/>
            <person name="Jhangiani S.N."/>
            <person name="Agravi P."/>
            <person name="Goodspeed R."/>
            <person name="Gross S."/>
            <person name="Mandapat C."/>
            <person name="Jackson L."/>
            <person name="Mathew T."/>
            <person name="Pu L."/>
            <person name="Thornton R."/>
            <person name="Saada N."/>
            <person name="Wilczek-Boney K.B."/>
            <person name="Lee S."/>
            <person name="Kovar C."/>
            <person name="Wu Y."/>
            <person name="Scherer S.E."/>
            <person name="Worley K.C."/>
            <person name="Muzny D.M."/>
            <person name="Gibbs R."/>
        </authorList>
    </citation>
    <scope>NUCLEOTIDE SEQUENCE</scope>
    <source>
        <strain evidence="5">Brora</strain>
    </source>
</reference>
<evidence type="ECO:0000256" key="2">
    <source>
        <dbReference type="ARBA" id="ARBA00022737"/>
    </source>
</evidence>
<keyword evidence="1" id="KW-0880">Kelch repeat</keyword>
<keyword evidence="5" id="KW-1185">Reference proteome</keyword>
<sequence>MRVAPTSARFGLRGTSQTTSSIVLRHVGIRIMAVIILEPSSLDQSLLLTYLYYTREDEDVGQLFETVVLQCENGDCLPAHKSVLAVGSDYFRAMFTHTGNIENETNFASFPDTSAEVMNIIIKYLYRQKLPTQHEITDTLMRETLITSDKMQLKGLFDVYWKLYSTPITLVNFLNIWEYADMFFQAGTLENIRMFVVENSEQISKSDILADVTEGQLQSIIDCNLDKLESDKLGNFINFLLSWGWKGKNRMTCVWMFLAKCDISKLSDFLLWKLISSNQTVIKFPAIYNVLSKQVTSRWLRAVEPRFQIHAFKKSAGKTWKHSITYLNNERWNTNTKEKKRRDCFPALSGTGSLFNYKINKHNLFGHQFTVYDSSGNLFFMSEEFTFDINNIESETANRKEIFFRSSPFTYLCFNTENKELFRVSTTGTHYCRSMLLATDEKYFFDLNDRCIQIVNRKSGACRIMKKLPGNWKSVKCKFLEEGPATKLIFFQKSPISCLLIYDIGKSSWSNVFTPNITGEVVFLIYFDGDCLIFEKSNVTCN</sequence>
<dbReference type="InterPro" id="IPR000210">
    <property type="entry name" value="BTB/POZ_dom"/>
</dbReference>
<dbReference type="Gene3D" id="3.30.710.10">
    <property type="entry name" value="Potassium Channel Kv1.1, Chain A"/>
    <property type="match status" value="1"/>
</dbReference>
<dbReference type="SUPFAM" id="SSF54695">
    <property type="entry name" value="POZ domain"/>
    <property type="match status" value="1"/>
</dbReference>
<protein>
    <recommendedName>
        <fullName evidence="3">BTB domain-containing protein</fullName>
    </recommendedName>
</protein>
<name>T1J069_STRMM</name>
<organism evidence="4 5">
    <name type="scientific">Strigamia maritima</name>
    <name type="common">European centipede</name>
    <name type="synonym">Geophilus maritimus</name>
    <dbReference type="NCBI Taxonomy" id="126957"/>
    <lineage>
        <taxon>Eukaryota</taxon>
        <taxon>Metazoa</taxon>
        <taxon>Ecdysozoa</taxon>
        <taxon>Arthropoda</taxon>
        <taxon>Myriapoda</taxon>
        <taxon>Chilopoda</taxon>
        <taxon>Pleurostigmophora</taxon>
        <taxon>Geophilomorpha</taxon>
        <taxon>Linotaeniidae</taxon>
        <taxon>Strigamia</taxon>
    </lineage>
</organism>
<dbReference type="SMART" id="SM00225">
    <property type="entry name" value="BTB"/>
    <property type="match status" value="1"/>
</dbReference>
<dbReference type="CDD" id="cd18186">
    <property type="entry name" value="BTB_POZ_ZBTB_KLHL-like"/>
    <property type="match status" value="1"/>
</dbReference>
<evidence type="ECO:0000256" key="1">
    <source>
        <dbReference type="ARBA" id="ARBA00022441"/>
    </source>
</evidence>
<evidence type="ECO:0000313" key="4">
    <source>
        <dbReference type="EnsemblMetazoa" id="SMAR006910-PA"/>
    </source>
</evidence>
<evidence type="ECO:0000259" key="3">
    <source>
        <dbReference type="PROSITE" id="PS50097"/>
    </source>
</evidence>
<evidence type="ECO:0000313" key="5">
    <source>
        <dbReference type="Proteomes" id="UP000014500"/>
    </source>
</evidence>
<reference evidence="4" key="2">
    <citation type="submission" date="2015-02" db="UniProtKB">
        <authorList>
            <consortium name="EnsemblMetazoa"/>
        </authorList>
    </citation>
    <scope>IDENTIFICATION</scope>
</reference>
<feature type="domain" description="BTB" evidence="3">
    <location>
        <begin position="65"/>
        <end position="134"/>
    </location>
</feature>
<dbReference type="EMBL" id="JH431734">
    <property type="status" value="NOT_ANNOTATED_CDS"/>
    <property type="molecule type" value="Genomic_DNA"/>
</dbReference>
<dbReference type="PANTHER" id="PTHR45632">
    <property type="entry name" value="LD33804P"/>
    <property type="match status" value="1"/>
</dbReference>
<dbReference type="HOGENOM" id="CLU_505877_0_0_1"/>
<dbReference type="AlphaFoldDB" id="T1J069"/>
<dbReference type="STRING" id="126957.T1J069"/>
<keyword evidence="2" id="KW-0677">Repeat</keyword>
<dbReference type="Proteomes" id="UP000014500">
    <property type="component" value="Unassembled WGS sequence"/>
</dbReference>
<dbReference type="PhylomeDB" id="T1J069"/>
<proteinExistence type="predicted"/>
<dbReference type="PANTHER" id="PTHR45632:SF3">
    <property type="entry name" value="KELCH-LIKE PROTEIN 32"/>
    <property type="match status" value="1"/>
</dbReference>
<accession>T1J069</accession>
<dbReference type="PROSITE" id="PS50097">
    <property type="entry name" value="BTB"/>
    <property type="match status" value="1"/>
</dbReference>
<dbReference type="Pfam" id="PF00651">
    <property type="entry name" value="BTB"/>
    <property type="match status" value="1"/>
</dbReference>
<dbReference type="eggNOG" id="KOG4441">
    <property type="taxonomic scope" value="Eukaryota"/>
</dbReference>